<keyword evidence="2" id="KW-1185">Reference proteome</keyword>
<gene>
    <name evidence="1" type="ORF">FHU36_006732</name>
</gene>
<dbReference type="Proteomes" id="UP000583800">
    <property type="component" value="Unassembled WGS sequence"/>
</dbReference>
<dbReference type="RefSeq" id="WP_185088002.1">
    <property type="nucleotide sequence ID" value="NZ_JACHJB010000003.1"/>
</dbReference>
<protein>
    <submittedName>
        <fullName evidence="1">Uncharacterized protein</fullName>
    </submittedName>
</protein>
<comment type="caution">
    <text evidence="1">The sequence shown here is derived from an EMBL/GenBank/DDBJ whole genome shotgun (WGS) entry which is preliminary data.</text>
</comment>
<dbReference type="EMBL" id="JACHJB010000003">
    <property type="protein sequence ID" value="MBB6350160.1"/>
    <property type="molecule type" value="Genomic_DNA"/>
</dbReference>
<evidence type="ECO:0000313" key="2">
    <source>
        <dbReference type="Proteomes" id="UP000583800"/>
    </source>
</evidence>
<accession>A0A7X0C9U4</accession>
<evidence type="ECO:0000313" key="1">
    <source>
        <dbReference type="EMBL" id="MBB6350160.1"/>
    </source>
</evidence>
<sequence length="165" mass="16826">MTLSRPMTPPGAPARVRKTVVALVAVALVAGGLGWTAIGSVTASGCRAAEQDLVPVLAAEPILAAHPAGAVQRARHGGCFPDDPFPYASRFYESGGDFTAFYARAAVQEGWRPFPAAEGVCYTKAIGGATAFLSVAAHEAGGVRGYDIGIAATREPAPEDGGLLC</sequence>
<name>A0A7X0C9U4_9ACTN</name>
<organism evidence="1 2">
    <name type="scientific">Nonomuraea muscovyensis</name>
    <dbReference type="NCBI Taxonomy" id="1124761"/>
    <lineage>
        <taxon>Bacteria</taxon>
        <taxon>Bacillati</taxon>
        <taxon>Actinomycetota</taxon>
        <taxon>Actinomycetes</taxon>
        <taxon>Streptosporangiales</taxon>
        <taxon>Streptosporangiaceae</taxon>
        <taxon>Nonomuraea</taxon>
    </lineage>
</organism>
<reference evidence="1 2" key="1">
    <citation type="submission" date="2020-08" db="EMBL/GenBank/DDBJ databases">
        <title>Sequencing the genomes of 1000 actinobacteria strains.</title>
        <authorList>
            <person name="Klenk H.-P."/>
        </authorList>
    </citation>
    <scope>NUCLEOTIDE SEQUENCE [LARGE SCALE GENOMIC DNA]</scope>
    <source>
        <strain evidence="1 2">DSM 45913</strain>
    </source>
</reference>
<dbReference type="AlphaFoldDB" id="A0A7X0C9U4"/>
<proteinExistence type="predicted"/>